<dbReference type="CDD" id="cd01557">
    <property type="entry name" value="BCAT_beta_family"/>
    <property type="match status" value="1"/>
</dbReference>
<dbReference type="GO" id="GO:0005739">
    <property type="term" value="C:mitochondrion"/>
    <property type="evidence" value="ECO:0007669"/>
    <property type="project" value="TreeGrafter"/>
</dbReference>
<keyword evidence="3 11" id="KW-0032">Aminotransferase</keyword>
<dbReference type="InterPro" id="IPR043132">
    <property type="entry name" value="BCAT-like_C"/>
</dbReference>
<dbReference type="InterPro" id="IPR005786">
    <property type="entry name" value="B_amino_transII"/>
</dbReference>
<dbReference type="FunFam" id="3.20.10.10:FF:000004">
    <property type="entry name" value="Branched-chain-amino-acid aminotransferase"/>
    <property type="match status" value="1"/>
</dbReference>
<evidence type="ECO:0000256" key="9">
    <source>
        <dbReference type="RuleBase" id="RU004106"/>
    </source>
</evidence>
<reference evidence="13 14" key="1">
    <citation type="submission" date="2018-10" db="EMBL/GenBank/DDBJ databases">
        <title>Fifty Aureobasidium pullulans genomes reveal a recombining polyextremotolerant generalist.</title>
        <authorList>
            <person name="Gostincar C."/>
            <person name="Turk M."/>
            <person name="Zajc J."/>
            <person name="Gunde-Cimerman N."/>
        </authorList>
    </citation>
    <scope>NUCLEOTIDE SEQUENCE [LARGE SCALE GENOMIC DNA]</scope>
    <source>
        <strain evidence="13 14">EXF-10751</strain>
    </source>
</reference>
<feature type="modified residue" description="N6-(pyridoxal phosphate)lysine" evidence="8">
    <location>
        <position position="266"/>
    </location>
</feature>
<keyword evidence="5 11" id="KW-0808">Transferase</keyword>
<accession>A0A4S8ZME2</accession>
<protein>
    <recommendedName>
        <fullName evidence="11">Branched-chain-amino-acid aminotransferase</fullName>
        <ecNumber evidence="11">2.6.1.42</ecNumber>
    </recommendedName>
</protein>
<dbReference type="FunFam" id="3.30.470.10:FF:000012">
    <property type="entry name" value="Branched-chain-amino-acid aminotransferase"/>
    <property type="match status" value="1"/>
</dbReference>
<dbReference type="GO" id="GO:0009099">
    <property type="term" value="P:L-valine biosynthetic process"/>
    <property type="evidence" value="ECO:0007669"/>
    <property type="project" value="TreeGrafter"/>
</dbReference>
<evidence type="ECO:0000256" key="1">
    <source>
        <dbReference type="ARBA" id="ARBA00001933"/>
    </source>
</evidence>
<dbReference type="InterPro" id="IPR018300">
    <property type="entry name" value="Aminotrans_IV_CS"/>
</dbReference>
<dbReference type="InterPro" id="IPR036038">
    <property type="entry name" value="Aminotransferase-like"/>
</dbReference>
<dbReference type="GO" id="GO:0052655">
    <property type="term" value="F:L-valine-2-oxoglutarate transaminase activity"/>
    <property type="evidence" value="ECO:0007669"/>
    <property type="project" value="RHEA"/>
</dbReference>
<proteinExistence type="inferred from homology"/>
<dbReference type="Gene3D" id="3.20.10.10">
    <property type="entry name" value="D-amino Acid Aminotransferase, subunit A, domain 2"/>
    <property type="match status" value="1"/>
</dbReference>
<dbReference type="GO" id="GO:0052654">
    <property type="term" value="F:L-leucine-2-oxoglutarate transaminase activity"/>
    <property type="evidence" value="ECO:0007669"/>
    <property type="project" value="RHEA"/>
</dbReference>
<dbReference type="EMBL" id="QZAN01000004">
    <property type="protein sequence ID" value="THW67163.1"/>
    <property type="molecule type" value="Genomic_DNA"/>
</dbReference>
<evidence type="ECO:0000256" key="4">
    <source>
        <dbReference type="ARBA" id="ARBA00022605"/>
    </source>
</evidence>
<evidence type="ECO:0000256" key="2">
    <source>
        <dbReference type="ARBA" id="ARBA00009320"/>
    </source>
</evidence>
<dbReference type="AlphaFoldDB" id="A0A4S8ZME2"/>
<dbReference type="GO" id="GO:0052656">
    <property type="term" value="F:L-isoleucine-2-oxoglutarate transaminase activity"/>
    <property type="evidence" value="ECO:0007669"/>
    <property type="project" value="RHEA"/>
</dbReference>
<sequence>MGASSSHIANMSAQDMTPPASGTATPTAKSLTKAGIAHNLESNAQTAQLDASKLKISMTNSPRDPPAAGSEELKKMRTCTDHMITARWTLENGWDAPELKAYGPLSIMPTASVLHYATECFEGLKLYHGEDGKLRLFRVRRNCERLRRSAARISLPDFPAEQLEILIKKLCATDGPKWLPNKGGFLYLRPTFIGTDPGLGVQVPKEALLYVIIAVFPDWSDPRNLPAASAVNPDLSEKVTKAQGLKLLASKEDSIRAWPGGFGYAKLGANYGPSLVGQGEARARGYDQILWLFGNNASVTEAGASNFFVVWKTKEGKQQLITAPLEDNLILEGVTRASVLDITRDRLTAANASKYNVDSLEVIERKFTMQEIFDAYEDGRLVEAFAAGTAFFVAPVGLIGWKDHELEIPLIEGKTGTYARLIRSWLSDIMYGKEQHEWGILVNEA</sequence>
<evidence type="ECO:0000256" key="11">
    <source>
        <dbReference type="RuleBase" id="RU004517"/>
    </source>
</evidence>
<dbReference type="InterPro" id="IPR033939">
    <property type="entry name" value="BCAT_family"/>
</dbReference>
<feature type="region of interest" description="Disordered" evidence="12">
    <location>
        <begin position="1"/>
        <end position="34"/>
    </location>
</feature>
<evidence type="ECO:0000313" key="14">
    <source>
        <dbReference type="Proteomes" id="UP000310421"/>
    </source>
</evidence>
<evidence type="ECO:0000256" key="6">
    <source>
        <dbReference type="ARBA" id="ARBA00022898"/>
    </source>
</evidence>
<organism evidence="13 14">
    <name type="scientific">Aureobasidium pullulans</name>
    <name type="common">Black yeast</name>
    <name type="synonym">Pullularia pullulans</name>
    <dbReference type="NCBI Taxonomy" id="5580"/>
    <lineage>
        <taxon>Eukaryota</taxon>
        <taxon>Fungi</taxon>
        <taxon>Dikarya</taxon>
        <taxon>Ascomycota</taxon>
        <taxon>Pezizomycotina</taxon>
        <taxon>Dothideomycetes</taxon>
        <taxon>Dothideomycetidae</taxon>
        <taxon>Dothideales</taxon>
        <taxon>Saccotheciaceae</taxon>
        <taxon>Aureobasidium</taxon>
    </lineage>
</organism>
<evidence type="ECO:0000256" key="5">
    <source>
        <dbReference type="ARBA" id="ARBA00022679"/>
    </source>
</evidence>
<comment type="similarity">
    <text evidence="2 9">Belongs to the class-IV pyridoxal-phosphate-dependent aminotransferase family.</text>
</comment>
<dbReference type="Pfam" id="PF01063">
    <property type="entry name" value="Aminotran_4"/>
    <property type="match status" value="1"/>
</dbReference>
<evidence type="ECO:0000256" key="8">
    <source>
        <dbReference type="PIRSR" id="PIRSR006468-1"/>
    </source>
</evidence>
<dbReference type="Proteomes" id="UP000310421">
    <property type="component" value="Unassembled WGS sequence"/>
</dbReference>
<dbReference type="PROSITE" id="PS00770">
    <property type="entry name" value="AA_TRANSFER_CLASS_4"/>
    <property type="match status" value="1"/>
</dbReference>
<dbReference type="EC" id="2.6.1.42" evidence="11"/>
<evidence type="ECO:0000256" key="3">
    <source>
        <dbReference type="ARBA" id="ARBA00022576"/>
    </source>
</evidence>
<evidence type="ECO:0000256" key="10">
    <source>
        <dbReference type="RuleBase" id="RU004516"/>
    </source>
</evidence>
<gene>
    <name evidence="13" type="ORF">D6D20_00858</name>
</gene>
<feature type="compositionally biased region" description="Low complexity" evidence="12">
    <location>
        <begin position="17"/>
        <end position="28"/>
    </location>
</feature>
<evidence type="ECO:0000256" key="7">
    <source>
        <dbReference type="ARBA" id="ARBA00023304"/>
    </source>
</evidence>
<dbReference type="Gene3D" id="3.30.470.10">
    <property type="match status" value="1"/>
</dbReference>
<comment type="caution">
    <text evidence="13">The sequence shown here is derived from an EMBL/GenBank/DDBJ whole genome shotgun (WGS) entry which is preliminary data.</text>
</comment>
<comment type="catalytic activity">
    <reaction evidence="11">
        <text>L-leucine + 2-oxoglutarate = 4-methyl-2-oxopentanoate + L-glutamate</text>
        <dbReference type="Rhea" id="RHEA:18321"/>
        <dbReference type="ChEBI" id="CHEBI:16810"/>
        <dbReference type="ChEBI" id="CHEBI:17865"/>
        <dbReference type="ChEBI" id="CHEBI:29985"/>
        <dbReference type="ChEBI" id="CHEBI:57427"/>
        <dbReference type="EC" id="2.6.1.42"/>
    </reaction>
</comment>
<dbReference type="PANTHER" id="PTHR11825:SF69">
    <property type="entry name" value="BRANCHED-CHAIN-AMINO-ACID AMINOTRANSFERASE"/>
    <property type="match status" value="1"/>
</dbReference>
<dbReference type="InterPro" id="IPR043131">
    <property type="entry name" value="BCAT-like_N"/>
</dbReference>
<keyword evidence="7 11" id="KW-0100">Branched-chain amino acid biosynthesis</keyword>
<evidence type="ECO:0000313" key="13">
    <source>
        <dbReference type="EMBL" id="THW67163.1"/>
    </source>
</evidence>
<evidence type="ECO:0000256" key="12">
    <source>
        <dbReference type="SAM" id="MobiDB-lite"/>
    </source>
</evidence>
<comment type="cofactor">
    <cofactor evidence="1 10">
        <name>pyridoxal 5'-phosphate</name>
        <dbReference type="ChEBI" id="CHEBI:597326"/>
    </cofactor>
</comment>
<name>A0A4S8ZME2_AURPU</name>
<dbReference type="GO" id="GO:0009098">
    <property type="term" value="P:L-leucine biosynthetic process"/>
    <property type="evidence" value="ECO:0007669"/>
    <property type="project" value="TreeGrafter"/>
</dbReference>
<dbReference type="SUPFAM" id="SSF56752">
    <property type="entry name" value="D-aminoacid aminotransferase-like PLP-dependent enzymes"/>
    <property type="match status" value="1"/>
</dbReference>
<feature type="compositionally biased region" description="Polar residues" evidence="12">
    <location>
        <begin position="1"/>
        <end position="15"/>
    </location>
</feature>
<dbReference type="PANTHER" id="PTHR11825">
    <property type="entry name" value="SUBGROUP IIII AMINOTRANSFERASE"/>
    <property type="match status" value="1"/>
</dbReference>
<dbReference type="InterPro" id="IPR001544">
    <property type="entry name" value="Aminotrans_IV"/>
</dbReference>
<comment type="catalytic activity">
    <reaction evidence="11">
        <text>L-valine + 2-oxoglutarate = 3-methyl-2-oxobutanoate + L-glutamate</text>
        <dbReference type="Rhea" id="RHEA:24813"/>
        <dbReference type="ChEBI" id="CHEBI:11851"/>
        <dbReference type="ChEBI" id="CHEBI:16810"/>
        <dbReference type="ChEBI" id="CHEBI:29985"/>
        <dbReference type="ChEBI" id="CHEBI:57762"/>
        <dbReference type="EC" id="2.6.1.42"/>
    </reaction>
</comment>
<keyword evidence="6 10" id="KW-0663">Pyridoxal phosphate</keyword>
<keyword evidence="4 11" id="KW-0028">Amino-acid biosynthesis</keyword>
<dbReference type="PIRSF" id="PIRSF006468">
    <property type="entry name" value="BCAT1"/>
    <property type="match status" value="1"/>
</dbReference>
<comment type="catalytic activity">
    <reaction evidence="11">
        <text>L-isoleucine + 2-oxoglutarate = (S)-3-methyl-2-oxopentanoate + L-glutamate</text>
        <dbReference type="Rhea" id="RHEA:24801"/>
        <dbReference type="ChEBI" id="CHEBI:16810"/>
        <dbReference type="ChEBI" id="CHEBI:29985"/>
        <dbReference type="ChEBI" id="CHEBI:35146"/>
        <dbReference type="ChEBI" id="CHEBI:58045"/>
        <dbReference type="EC" id="2.6.1.42"/>
    </reaction>
</comment>